<keyword evidence="6 10" id="KW-0106">Calcium</keyword>
<dbReference type="GO" id="GO:0000329">
    <property type="term" value="C:fungal-type vacuole membrane"/>
    <property type="evidence" value="ECO:0007669"/>
    <property type="project" value="TreeGrafter"/>
</dbReference>
<evidence type="ECO:0000256" key="1">
    <source>
        <dbReference type="ARBA" id="ARBA00004127"/>
    </source>
</evidence>
<dbReference type="AlphaFoldDB" id="A0A507BC27"/>
<evidence type="ECO:0000256" key="2">
    <source>
        <dbReference type="ARBA" id="ARBA00008170"/>
    </source>
</evidence>
<keyword evidence="9 10" id="KW-0472">Membrane</keyword>
<feature type="transmembrane region" description="Helical" evidence="10">
    <location>
        <begin position="156"/>
        <end position="180"/>
    </location>
</feature>
<evidence type="ECO:0000256" key="9">
    <source>
        <dbReference type="ARBA" id="ARBA00023136"/>
    </source>
</evidence>
<keyword evidence="4 10" id="KW-0109">Calcium transport</keyword>
<feature type="transmembrane region" description="Helical" evidence="10">
    <location>
        <begin position="94"/>
        <end position="115"/>
    </location>
</feature>
<keyword evidence="8 10" id="KW-0406">Ion transport</keyword>
<keyword evidence="10" id="KW-0926">Vacuole</keyword>
<dbReference type="GO" id="GO:0012505">
    <property type="term" value="C:endomembrane system"/>
    <property type="evidence" value="ECO:0007669"/>
    <property type="project" value="UniProtKB-SubCell"/>
</dbReference>
<proteinExistence type="inferred from homology"/>
<dbReference type="STRING" id="1093900.A0A507BC27"/>
<keyword evidence="10" id="KW-0050">Antiport</keyword>
<dbReference type="InterPro" id="IPR004713">
    <property type="entry name" value="CaH_exchang"/>
</dbReference>
<dbReference type="GeneID" id="41972236"/>
<feature type="transmembrane region" description="Helical" evidence="10">
    <location>
        <begin position="391"/>
        <end position="409"/>
    </location>
</feature>
<evidence type="ECO:0000256" key="5">
    <source>
        <dbReference type="ARBA" id="ARBA00022692"/>
    </source>
</evidence>
<feature type="domain" description="Sodium/calcium exchanger membrane region" evidence="12">
    <location>
        <begin position="95"/>
        <end position="254"/>
    </location>
</feature>
<comment type="caution">
    <text evidence="13">The sequence shown here is derived from an EMBL/GenBank/DDBJ whole genome shotgun (WGS) entry which is preliminary data.</text>
</comment>
<comment type="similarity">
    <text evidence="2 10">Belongs to the Ca(2+):cation antiporter (CaCA) (TC 2.A.19) family.</text>
</comment>
<dbReference type="Pfam" id="PF01699">
    <property type="entry name" value="Na_Ca_ex"/>
    <property type="match status" value="2"/>
</dbReference>
<feature type="transmembrane region" description="Helical" evidence="10">
    <location>
        <begin position="127"/>
        <end position="150"/>
    </location>
</feature>
<dbReference type="EMBL" id="SKBQ01000024">
    <property type="protein sequence ID" value="TPX14959.1"/>
    <property type="molecule type" value="Genomic_DNA"/>
</dbReference>
<feature type="region of interest" description="Disordered" evidence="11">
    <location>
        <begin position="1"/>
        <end position="44"/>
    </location>
</feature>
<evidence type="ECO:0000256" key="8">
    <source>
        <dbReference type="ARBA" id="ARBA00023065"/>
    </source>
</evidence>
<feature type="transmembrane region" description="Helical" evidence="10">
    <location>
        <begin position="415"/>
        <end position="435"/>
    </location>
</feature>
<accession>A0A507BC27</accession>
<evidence type="ECO:0000313" key="14">
    <source>
        <dbReference type="Proteomes" id="UP000319257"/>
    </source>
</evidence>
<dbReference type="NCBIfam" id="TIGR00378">
    <property type="entry name" value="cax"/>
    <property type="match status" value="1"/>
</dbReference>
<dbReference type="InterPro" id="IPR004798">
    <property type="entry name" value="CAX-like"/>
</dbReference>
<comment type="subcellular location">
    <subcellularLocation>
        <location evidence="1">Endomembrane system</location>
        <topology evidence="1">Multi-pass membrane protein</topology>
    </subcellularLocation>
    <subcellularLocation>
        <location evidence="10">Vacuole membrane</location>
    </subcellularLocation>
</comment>
<dbReference type="OrthoDB" id="1699231at2759"/>
<evidence type="ECO:0000256" key="10">
    <source>
        <dbReference type="RuleBase" id="RU365028"/>
    </source>
</evidence>
<keyword evidence="14" id="KW-1185">Reference proteome</keyword>
<dbReference type="Gene3D" id="1.20.1420.30">
    <property type="entry name" value="NCX, central ion-binding region"/>
    <property type="match status" value="2"/>
</dbReference>
<evidence type="ECO:0000256" key="6">
    <source>
        <dbReference type="ARBA" id="ARBA00022837"/>
    </source>
</evidence>
<evidence type="ECO:0000256" key="11">
    <source>
        <dbReference type="SAM" id="MobiDB-lite"/>
    </source>
</evidence>
<gene>
    <name evidence="13" type="ORF">E0L32_004789</name>
</gene>
<comment type="caution">
    <text evidence="10">Lacks conserved residue(s) required for the propagation of feature annotation.</text>
</comment>
<dbReference type="PANTHER" id="PTHR31503">
    <property type="entry name" value="VACUOLAR CALCIUM ION TRANSPORTER"/>
    <property type="match status" value="1"/>
</dbReference>
<dbReference type="GO" id="GO:0015369">
    <property type="term" value="F:calcium:proton antiporter activity"/>
    <property type="evidence" value="ECO:0007669"/>
    <property type="project" value="UniProtKB-UniRule"/>
</dbReference>
<dbReference type="GO" id="GO:0006874">
    <property type="term" value="P:intracellular calcium ion homeostasis"/>
    <property type="evidence" value="ECO:0007669"/>
    <property type="project" value="TreeGrafter"/>
</dbReference>
<feature type="compositionally biased region" description="Polar residues" evidence="11">
    <location>
        <begin position="1"/>
        <end position="10"/>
    </location>
</feature>
<feature type="domain" description="Sodium/calcium exchanger membrane region" evidence="12">
    <location>
        <begin position="290"/>
        <end position="432"/>
    </location>
</feature>
<evidence type="ECO:0000256" key="7">
    <source>
        <dbReference type="ARBA" id="ARBA00022989"/>
    </source>
</evidence>
<dbReference type="FunFam" id="1.20.1420.30:FF:000026">
    <property type="entry name" value="Vacuolar calcium ion transporter"/>
    <property type="match status" value="1"/>
</dbReference>
<keyword evidence="3 10" id="KW-0813">Transport</keyword>
<protein>
    <recommendedName>
        <fullName evidence="10">Vacuolar calcium ion transporter</fullName>
    </recommendedName>
</protein>
<evidence type="ECO:0000256" key="4">
    <source>
        <dbReference type="ARBA" id="ARBA00022568"/>
    </source>
</evidence>
<evidence type="ECO:0000259" key="12">
    <source>
        <dbReference type="Pfam" id="PF01699"/>
    </source>
</evidence>
<dbReference type="RefSeq" id="XP_030996670.1">
    <property type="nucleotide sequence ID" value="XM_031139239.1"/>
</dbReference>
<reference evidence="13 14" key="1">
    <citation type="submission" date="2019-06" db="EMBL/GenBank/DDBJ databases">
        <title>Draft genome sequence of the filamentous fungus Phialemoniopsis curvata isolated from diesel fuel.</title>
        <authorList>
            <person name="Varaljay V.A."/>
            <person name="Lyon W.J."/>
            <person name="Crouch A.L."/>
            <person name="Drake C.E."/>
            <person name="Hollomon J.M."/>
            <person name="Nadeau L.J."/>
            <person name="Nunn H.S."/>
            <person name="Stevenson B.S."/>
            <person name="Bojanowski C.L."/>
            <person name="Crookes-Goodson W.J."/>
        </authorList>
    </citation>
    <scope>NUCLEOTIDE SEQUENCE [LARGE SCALE GENOMIC DNA]</scope>
    <source>
        <strain evidence="13 14">D216</strain>
    </source>
</reference>
<dbReference type="Proteomes" id="UP000319257">
    <property type="component" value="Unassembled WGS sequence"/>
</dbReference>
<feature type="transmembrane region" description="Helical" evidence="10">
    <location>
        <begin position="71"/>
        <end position="88"/>
    </location>
</feature>
<keyword evidence="5 10" id="KW-0812">Transmembrane</keyword>
<dbReference type="PANTHER" id="PTHR31503:SF14">
    <property type="entry name" value="VACUOLAR CALCIUM ION TRANSPORTER"/>
    <property type="match status" value="1"/>
</dbReference>
<dbReference type="InterPro" id="IPR044880">
    <property type="entry name" value="NCX_ion-bd_dom_sf"/>
</dbReference>
<comment type="function">
    <text evidence="10">Has a role in promoting intracellular calcium ion sequestration via the exchange of calcium ions for hydrogen ions across the vacuolar membrane. Involved also in manganese ion homeostasis via its uptake into the vacuole.</text>
</comment>
<evidence type="ECO:0000313" key="13">
    <source>
        <dbReference type="EMBL" id="TPX14959.1"/>
    </source>
</evidence>
<sequence>MATQRRSPSLSGPEPGKVSPRNTELPPPNGNASEKKTPGIRPAGESGRSGIHPLHFLAICFRSSNKVSASVNILWPLVPVAIALRYALTDTVPHHLVIFITSYLAMVPCANLIGFAGQELARKVPHVFGVLIETTIGSIVEIILFMILLSRDLFQVIQAAILGSILATMLLCLGLCFFVGGLKTDVQSFSETVSEAGSGLLLTAGFGLAIPTIFRRSLAGGSLTDEELATKGLNISRIIAILLFISYLVFVWFQARTHHGLYEDIFEEDERIDDDRHRDMRKAKLTLTESLLALVISVGLVTVIALSLVEQIHNMVTDRHISDAFMGLILVPLVEKAAEHLTAIDEAWDNQMNFALAHVLGATLQTALFNGPLVVIVGWGLHKPMGMEFELFDIAMLILAIITVGNFLRDQKSNYLEGFLCVIVYIAIAVAAYNYPNPQPHGAGAGAGGEGATTTGGGGH</sequence>
<dbReference type="InterPro" id="IPR004837">
    <property type="entry name" value="NaCa_Exmemb"/>
</dbReference>
<organism evidence="13 14">
    <name type="scientific">Thyridium curvatum</name>
    <dbReference type="NCBI Taxonomy" id="1093900"/>
    <lineage>
        <taxon>Eukaryota</taxon>
        <taxon>Fungi</taxon>
        <taxon>Dikarya</taxon>
        <taxon>Ascomycota</taxon>
        <taxon>Pezizomycotina</taxon>
        <taxon>Sordariomycetes</taxon>
        <taxon>Sordariomycetidae</taxon>
        <taxon>Thyridiales</taxon>
        <taxon>Thyridiaceae</taxon>
        <taxon>Thyridium</taxon>
    </lineage>
</organism>
<feature type="transmembrane region" description="Helical" evidence="10">
    <location>
        <begin position="355"/>
        <end position="379"/>
    </location>
</feature>
<feature type="transmembrane region" description="Helical" evidence="10">
    <location>
        <begin position="234"/>
        <end position="253"/>
    </location>
</feature>
<name>A0A507BC27_9PEZI</name>
<feature type="transmembrane region" description="Helical" evidence="10">
    <location>
        <begin position="290"/>
        <end position="309"/>
    </location>
</feature>
<evidence type="ECO:0000256" key="3">
    <source>
        <dbReference type="ARBA" id="ARBA00022448"/>
    </source>
</evidence>
<keyword evidence="7 10" id="KW-1133">Transmembrane helix</keyword>
<dbReference type="InParanoid" id="A0A507BC27"/>